<name>A0A8H5FJC1_9AGAR</name>
<comment type="catalytic activity">
    <reaction evidence="6">
        <text>Couples ATP hydrolysis with the unwinding of duplex DNA by translocating in the 3'-5' direction.</text>
        <dbReference type="EC" id="5.6.2.4"/>
    </reaction>
</comment>
<dbReference type="AlphaFoldDB" id="A0A8H5FJC1"/>
<evidence type="ECO:0000256" key="8">
    <source>
        <dbReference type="SAM" id="MobiDB-lite"/>
    </source>
</evidence>
<dbReference type="GO" id="GO:0043138">
    <property type="term" value="F:3'-5' DNA helicase activity"/>
    <property type="evidence" value="ECO:0007669"/>
    <property type="project" value="UniProtKB-EC"/>
</dbReference>
<dbReference type="EC" id="5.6.2.4" evidence="7"/>
<dbReference type="InterPro" id="IPR001650">
    <property type="entry name" value="Helicase_C-like"/>
</dbReference>
<dbReference type="EMBL" id="JAACJK010000163">
    <property type="protein sequence ID" value="KAF5326401.1"/>
    <property type="molecule type" value="Genomic_DNA"/>
</dbReference>
<evidence type="ECO:0000256" key="5">
    <source>
        <dbReference type="ARBA" id="ARBA00023235"/>
    </source>
</evidence>
<reference evidence="16 18" key="1">
    <citation type="journal article" date="2020" name="ISME J.">
        <title>Uncovering the hidden diversity of litter-decomposition mechanisms in mushroom-forming fungi.</title>
        <authorList>
            <person name="Floudas D."/>
            <person name="Bentzer J."/>
            <person name="Ahren D."/>
            <person name="Johansson T."/>
            <person name="Persson P."/>
            <person name="Tunlid A."/>
        </authorList>
    </citation>
    <scope>NUCLEOTIDE SEQUENCE [LARGE SCALE GENOMIC DNA]</scope>
    <source>
        <strain evidence="16 18">CBS 175.51</strain>
    </source>
</reference>
<feature type="region of interest" description="Disordered" evidence="8">
    <location>
        <begin position="576"/>
        <end position="611"/>
    </location>
</feature>
<evidence type="ECO:0000256" key="1">
    <source>
        <dbReference type="ARBA" id="ARBA00005446"/>
    </source>
</evidence>
<evidence type="ECO:0000313" key="17">
    <source>
        <dbReference type="EMBL" id="KAF5341095.1"/>
    </source>
</evidence>
<keyword evidence="4" id="KW-0238">DNA-binding</keyword>
<dbReference type="GO" id="GO:0005737">
    <property type="term" value="C:cytoplasm"/>
    <property type="evidence" value="ECO:0007669"/>
    <property type="project" value="TreeGrafter"/>
</dbReference>
<feature type="domain" description="Helicase C-terminal" evidence="10">
    <location>
        <begin position="254"/>
        <end position="409"/>
    </location>
</feature>
<evidence type="ECO:0000313" key="18">
    <source>
        <dbReference type="Proteomes" id="UP000541558"/>
    </source>
</evidence>
<evidence type="ECO:0000313" key="12">
    <source>
        <dbReference type="EMBL" id="KAF5309101.1"/>
    </source>
</evidence>
<evidence type="ECO:0000259" key="9">
    <source>
        <dbReference type="PROSITE" id="PS51192"/>
    </source>
</evidence>
<dbReference type="EMBL" id="JAACJK010000011">
    <property type="protein sequence ID" value="KAF5338727.1"/>
    <property type="molecule type" value="Genomic_DNA"/>
</dbReference>
<keyword evidence="3" id="KW-0067">ATP-binding</keyword>
<keyword evidence="5" id="KW-0413">Isomerase</keyword>
<evidence type="ECO:0000313" key="13">
    <source>
        <dbReference type="EMBL" id="KAF5320524.1"/>
    </source>
</evidence>
<accession>A0A8H5FJC1</accession>
<dbReference type="SMART" id="SM00487">
    <property type="entry name" value="DEXDc"/>
    <property type="match status" value="1"/>
</dbReference>
<evidence type="ECO:0000313" key="16">
    <source>
        <dbReference type="EMBL" id="KAF5338727.1"/>
    </source>
</evidence>
<evidence type="ECO:0000256" key="3">
    <source>
        <dbReference type="ARBA" id="ARBA00022840"/>
    </source>
</evidence>
<evidence type="ECO:0000256" key="7">
    <source>
        <dbReference type="ARBA" id="ARBA00034808"/>
    </source>
</evidence>
<evidence type="ECO:0000313" key="15">
    <source>
        <dbReference type="EMBL" id="KAF5337722.1"/>
    </source>
</evidence>
<dbReference type="InterPro" id="IPR027417">
    <property type="entry name" value="P-loop_NTPase"/>
</dbReference>
<evidence type="ECO:0000256" key="4">
    <source>
        <dbReference type="ARBA" id="ARBA00023125"/>
    </source>
</evidence>
<dbReference type="GO" id="GO:0009378">
    <property type="term" value="F:four-way junction helicase activity"/>
    <property type="evidence" value="ECO:0007669"/>
    <property type="project" value="TreeGrafter"/>
</dbReference>
<comment type="similarity">
    <text evidence="1">Belongs to the helicase family. RecQ subfamily.</text>
</comment>
<dbReference type="GO" id="GO:0005694">
    <property type="term" value="C:chromosome"/>
    <property type="evidence" value="ECO:0007669"/>
    <property type="project" value="TreeGrafter"/>
</dbReference>
<dbReference type="PROSITE" id="PS51192">
    <property type="entry name" value="HELICASE_ATP_BIND_1"/>
    <property type="match status" value="1"/>
</dbReference>
<feature type="compositionally biased region" description="Polar residues" evidence="8">
    <location>
        <begin position="630"/>
        <end position="641"/>
    </location>
</feature>
<protein>
    <recommendedName>
        <fullName evidence="7">DNA 3'-5' helicase</fullName>
        <ecNumber evidence="7">5.6.2.4</ecNumber>
    </recommendedName>
</protein>
<evidence type="ECO:0000256" key="6">
    <source>
        <dbReference type="ARBA" id="ARBA00034617"/>
    </source>
</evidence>
<evidence type="ECO:0000259" key="10">
    <source>
        <dbReference type="PROSITE" id="PS51194"/>
    </source>
</evidence>
<dbReference type="SUPFAM" id="SSF52540">
    <property type="entry name" value="P-loop containing nucleoside triphosphate hydrolases"/>
    <property type="match status" value="1"/>
</dbReference>
<dbReference type="EMBL" id="JAACJK010000250">
    <property type="protein sequence ID" value="KAF5309087.1"/>
    <property type="molecule type" value="Genomic_DNA"/>
</dbReference>
<evidence type="ECO:0000313" key="11">
    <source>
        <dbReference type="EMBL" id="KAF5309087.1"/>
    </source>
</evidence>
<dbReference type="GO" id="GO:0003677">
    <property type="term" value="F:DNA binding"/>
    <property type="evidence" value="ECO:0007669"/>
    <property type="project" value="UniProtKB-KW"/>
</dbReference>
<dbReference type="Proteomes" id="UP000541558">
    <property type="component" value="Unassembled WGS sequence"/>
</dbReference>
<keyword evidence="18" id="KW-1185">Reference proteome</keyword>
<dbReference type="PANTHER" id="PTHR13710">
    <property type="entry name" value="DNA HELICASE RECQ FAMILY MEMBER"/>
    <property type="match status" value="1"/>
</dbReference>
<dbReference type="InterPro" id="IPR014001">
    <property type="entry name" value="Helicase_ATP-bd"/>
</dbReference>
<gene>
    <name evidence="14" type="ORF">D9611_000490</name>
    <name evidence="17" type="ORF">D9611_005834</name>
    <name evidence="13" type="ORF">D9611_010804</name>
    <name evidence="16" type="ORF">D9611_013375</name>
    <name evidence="15" type="ORF">D9611_014521</name>
    <name evidence="12" type="ORF">D9611_014788</name>
    <name evidence="11" type="ORF">D9611_014989</name>
</gene>
<keyword evidence="2" id="KW-0547">Nucleotide-binding</keyword>
<dbReference type="GO" id="GO:0000724">
    <property type="term" value="P:double-strand break repair via homologous recombination"/>
    <property type="evidence" value="ECO:0007669"/>
    <property type="project" value="TreeGrafter"/>
</dbReference>
<evidence type="ECO:0000256" key="2">
    <source>
        <dbReference type="ARBA" id="ARBA00022741"/>
    </source>
</evidence>
<dbReference type="EMBL" id="JAACJK010000169">
    <property type="protein sequence ID" value="KAF5320524.1"/>
    <property type="molecule type" value="Genomic_DNA"/>
</dbReference>
<dbReference type="Pfam" id="PF00271">
    <property type="entry name" value="Helicase_C"/>
    <property type="match status" value="1"/>
</dbReference>
<dbReference type="OrthoDB" id="2995840at2759"/>
<dbReference type="EMBL" id="JAACJK010000040">
    <property type="protein sequence ID" value="KAF5337722.1"/>
    <property type="molecule type" value="Genomic_DNA"/>
</dbReference>
<dbReference type="EMBL" id="JAACJK010000246">
    <property type="protein sequence ID" value="KAF5309101.1"/>
    <property type="molecule type" value="Genomic_DNA"/>
</dbReference>
<evidence type="ECO:0000313" key="14">
    <source>
        <dbReference type="EMBL" id="KAF5326401.1"/>
    </source>
</evidence>
<dbReference type="Pfam" id="PF00270">
    <property type="entry name" value="DEAD"/>
    <property type="match status" value="1"/>
</dbReference>
<dbReference type="GO" id="GO:0005524">
    <property type="term" value="F:ATP binding"/>
    <property type="evidence" value="ECO:0007669"/>
    <property type="project" value="UniProtKB-KW"/>
</dbReference>
<sequence length="673" mass="75077">MATSGEESDRWLHDGLCDAFKIEKLRPFQFQHALDLYKGKDVFLTIATGEGKTTVLLSPLIAAKLKLEEGIGIAVVPTKALAQQLEKTARAVGLDALSVTEDTLREADALGNDLFKVLALDGRVRLAIMSPQMLRSQRFNNWVKVSTIRNSVRWMLVDEAHLVLETTSTFCVPYGDIILMRSRLPSSVVWCAVTGSVTLSNAPKAAVLLGFRPGHYVDARYRLDRPKIKYIPRILQHPFTTGEFLDTSFTISPTITSAQDITPTLIFTDTIATSHAIMCFLDTLIPTSVPNRTQIIKLYNSLMPIEYRQRFVQDITTGTTLRIGIVTDSLTYGLDIPNLPRVIVFDLCASPEIMKQKMGRCGRDGKPATVITYAPSWVQEVSGSESQTQKAKDEAKRRNALPPMLRKWFNPTLLECPRYTDNKYYGDDFIQHDNCCVVCDPGPEQDTDREIIDGWKERLENQKSGTESTKLPRSDGTYRALIPAEREALKQDLISWRSRIWRTLRRAGSAADAHTPAEIFFPSHILTSLVNHAHICSEFSRFKLTVQDWKHLDTKHAKKLYKFLVTKLVPYKKDTPAKSVVTDPNSRQPLQAVSNPDRNLPGTSAPEQDTRTRIALSGNTRLVLGAHPAVSSTTAPASTVGGTKRKGSLTGVTTTRLSKRTRLARGKENIDST</sequence>
<comment type="caution">
    <text evidence="16">The sequence shown here is derived from an EMBL/GenBank/DDBJ whole genome shotgun (WGS) entry which is preliminary data.</text>
</comment>
<dbReference type="Gene3D" id="3.40.50.300">
    <property type="entry name" value="P-loop containing nucleotide triphosphate hydrolases"/>
    <property type="match status" value="2"/>
</dbReference>
<feature type="compositionally biased region" description="Polar residues" evidence="8">
    <location>
        <begin position="582"/>
        <end position="607"/>
    </location>
</feature>
<dbReference type="EMBL" id="JAACJK010000002">
    <property type="protein sequence ID" value="KAF5341095.1"/>
    <property type="molecule type" value="Genomic_DNA"/>
</dbReference>
<dbReference type="PANTHER" id="PTHR13710:SF105">
    <property type="entry name" value="ATP-DEPENDENT DNA HELICASE Q1"/>
    <property type="match status" value="1"/>
</dbReference>
<feature type="region of interest" description="Disordered" evidence="8">
    <location>
        <begin position="630"/>
        <end position="653"/>
    </location>
</feature>
<dbReference type="InterPro" id="IPR011545">
    <property type="entry name" value="DEAD/DEAH_box_helicase_dom"/>
</dbReference>
<dbReference type="PROSITE" id="PS51194">
    <property type="entry name" value="HELICASE_CTER"/>
    <property type="match status" value="1"/>
</dbReference>
<organism evidence="16 18">
    <name type="scientific">Ephemerocybe angulata</name>
    <dbReference type="NCBI Taxonomy" id="980116"/>
    <lineage>
        <taxon>Eukaryota</taxon>
        <taxon>Fungi</taxon>
        <taxon>Dikarya</taxon>
        <taxon>Basidiomycota</taxon>
        <taxon>Agaricomycotina</taxon>
        <taxon>Agaricomycetes</taxon>
        <taxon>Agaricomycetidae</taxon>
        <taxon>Agaricales</taxon>
        <taxon>Agaricineae</taxon>
        <taxon>Psathyrellaceae</taxon>
        <taxon>Ephemerocybe</taxon>
    </lineage>
</organism>
<feature type="domain" description="Helicase ATP-binding" evidence="9">
    <location>
        <begin position="33"/>
        <end position="289"/>
    </location>
</feature>
<proteinExistence type="inferred from homology"/>